<evidence type="ECO:0000256" key="1">
    <source>
        <dbReference type="ARBA" id="ARBA00022737"/>
    </source>
</evidence>
<keyword evidence="1" id="KW-0677">Repeat</keyword>
<sequence length="431" mass="48563">MRILKITVLLFSSLLFIQCKHNQKQLVAETYIDSLITNYGTPKAITDNEKEIQFWQSRINGNAFDMVNKSRYAGNLVARFHLTGDINDVTKADSLLLDIENKFENKQAGPFLALSSNAILQHHFKNAENYLKQAKAIGIKNAESYATTFDVDFELGNIEEATANLDKMKDPKDFGYQFRKSKMAHYLGELEESISRMEKADSLVENNPILKSTALSNVGDLYTHAGKLDKALACYQQSLKINNSDLHSLMGIGWIALVNDGKDALATKIFEFVQTKTKSPDPLYKLILVAQHKKDAVAEAKYAKEFEAIVTDSIYGKMYNKYLIQLYTGILKNPGKAEALAKAELQNRATPQTYSWYAFALLNNNKIDEANAIYKKHISGKPLEALELYYMGRLMEASKKGYNATAFFKAANENFYDLSPSIGRDLESKLE</sequence>
<evidence type="ECO:0000256" key="2">
    <source>
        <dbReference type="ARBA" id="ARBA00022803"/>
    </source>
</evidence>
<name>A0AB39WBD8_9FLAO</name>
<gene>
    <name evidence="4" type="ORF">AB3G39_02490</name>
</gene>
<protein>
    <submittedName>
        <fullName evidence="4">Tetratricopeptide repeat protein</fullName>
    </submittedName>
</protein>
<dbReference type="Pfam" id="PF07719">
    <property type="entry name" value="TPR_2"/>
    <property type="match status" value="1"/>
</dbReference>
<evidence type="ECO:0000256" key="3">
    <source>
        <dbReference type="PROSITE-ProRule" id="PRU00339"/>
    </source>
</evidence>
<dbReference type="InterPro" id="IPR019734">
    <property type="entry name" value="TPR_rpt"/>
</dbReference>
<dbReference type="SUPFAM" id="SSF48452">
    <property type="entry name" value="TPR-like"/>
    <property type="match status" value="1"/>
</dbReference>
<dbReference type="InterPro" id="IPR013105">
    <property type="entry name" value="TPR_2"/>
</dbReference>
<evidence type="ECO:0000313" key="4">
    <source>
        <dbReference type="EMBL" id="XDU99243.1"/>
    </source>
</evidence>
<dbReference type="AlphaFoldDB" id="A0AB39WBD8"/>
<accession>A0AB39WBD8</accession>
<organism evidence="4">
    <name type="scientific">Flavobacterium sp. WC2416</name>
    <dbReference type="NCBI Taxonomy" id="3234141"/>
    <lineage>
        <taxon>Bacteria</taxon>
        <taxon>Pseudomonadati</taxon>
        <taxon>Bacteroidota</taxon>
        <taxon>Flavobacteriia</taxon>
        <taxon>Flavobacteriales</taxon>
        <taxon>Flavobacteriaceae</taxon>
        <taxon>Flavobacterium</taxon>
    </lineage>
</organism>
<dbReference type="RefSeq" id="WP_367772711.1">
    <property type="nucleotide sequence ID" value="NZ_CP165626.1"/>
</dbReference>
<dbReference type="EMBL" id="CP165626">
    <property type="protein sequence ID" value="XDU99243.1"/>
    <property type="molecule type" value="Genomic_DNA"/>
</dbReference>
<dbReference type="InterPro" id="IPR011990">
    <property type="entry name" value="TPR-like_helical_dom_sf"/>
</dbReference>
<dbReference type="PROSITE" id="PS50005">
    <property type="entry name" value="TPR"/>
    <property type="match status" value="1"/>
</dbReference>
<reference evidence="4" key="1">
    <citation type="submission" date="2024-07" db="EMBL/GenBank/DDBJ databases">
        <authorList>
            <person name="Biller S.J."/>
        </authorList>
    </citation>
    <scope>NUCLEOTIDE SEQUENCE</scope>
    <source>
        <strain evidence="4">WC2416</strain>
    </source>
</reference>
<feature type="repeat" description="TPR" evidence="3">
    <location>
        <begin position="212"/>
        <end position="245"/>
    </location>
</feature>
<dbReference type="SMART" id="SM00028">
    <property type="entry name" value="TPR"/>
    <property type="match status" value="1"/>
</dbReference>
<dbReference type="Gene3D" id="1.25.40.10">
    <property type="entry name" value="Tetratricopeptide repeat domain"/>
    <property type="match status" value="1"/>
</dbReference>
<keyword evidence="2 3" id="KW-0802">TPR repeat</keyword>
<proteinExistence type="predicted"/>